<proteinExistence type="predicted"/>
<evidence type="ECO:0000313" key="3">
    <source>
        <dbReference type="Proteomes" id="UP001162483"/>
    </source>
</evidence>
<sequence>MEGHKVEEEGCVGDDRLCKFEEIHPEVRPDGSSNGNPPERCPRPLYSRDSTQEGHTIPHHHQVDGSSNGNPPERCPRPLYSQDSTQEDPTIPHYHQGKEVKTEVKDEEDICVRRNLPSMKEPEMMVTTTKEESSLYISTGGHDGWNISEGHLILPSDYNEDGGLACYSAEGLGTQYIHHRLDDLESSADSFIYEESNDKPDVQESCHS</sequence>
<gene>
    <name evidence="2" type="ORF">SPARVUS_LOCUS1373556</name>
</gene>
<dbReference type="Proteomes" id="UP001162483">
    <property type="component" value="Unassembled WGS sequence"/>
</dbReference>
<name>A0ABN9ARN1_9NEOB</name>
<evidence type="ECO:0000313" key="2">
    <source>
        <dbReference type="EMBL" id="CAI9538168.1"/>
    </source>
</evidence>
<comment type="caution">
    <text evidence="2">The sequence shown here is derived from an EMBL/GenBank/DDBJ whole genome shotgun (WGS) entry which is preliminary data.</text>
</comment>
<feature type="non-terminal residue" evidence="2">
    <location>
        <position position="208"/>
    </location>
</feature>
<organism evidence="2 3">
    <name type="scientific">Staurois parvus</name>
    <dbReference type="NCBI Taxonomy" id="386267"/>
    <lineage>
        <taxon>Eukaryota</taxon>
        <taxon>Metazoa</taxon>
        <taxon>Chordata</taxon>
        <taxon>Craniata</taxon>
        <taxon>Vertebrata</taxon>
        <taxon>Euteleostomi</taxon>
        <taxon>Amphibia</taxon>
        <taxon>Batrachia</taxon>
        <taxon>Anura</taxon>
        <taxon>Neobatrachia</taxon>
        <taxon>Ranoidea</taxon>
        <taxon>Ranidae</taxon>
        <taxon>Staurois</taxon>
    </lineage>
</organism>
<feature type="region of interest" description="Disordered" evidence="1">
    <location>
        <begin position="22"/>
        <end position="106"/>
    </location>
</feature>
<protein>
    <recommendedName>
        <fullName evidence="4">Prolactin receptor</fullName>
    </recommendedName>
</protein>
<dbReference type="EMBL" id="CATNWA010000799">
    <property type="protein sequence ID" value="CAI9538168.1"/>
    <property type="molecule type" value="Genomic_DNA"/>
</dbReference>
<evidence type="ECO:0008006" key="4">
    <source>
        <dbReference type="Google" id="ProtNLM"/>
    </source>
</evidence>
<keyword evidence="3" id="KW-1185">Reference proteome</keyword>
<evidence type="ECO:0000256" key="1">
    <source>
        <dbReference type="SAM" id="MobiDB-lite"/>
    </source>
</evidence>
<accession>A0ABN9ARN1</accession>
<reference evidence="2" key="1">
    <citation type="submission" date="2023-05" db="EMBL/GenBank/DDBJ databases">
        <authorList>
            <person name="Stuckert A."/>
        </authorList>
    </citation>
    <scope>NUCLEOTIDE SEQUENCE</scope>
</reference>